<dbReference type="PANTHER" id="PTHR43143">
    <property type="entry name" value="METALLOPHOSPHOESTERASE, CALCINEURIN SUPERFAMILY"/>
    <property type="match status" value="1"/>
</dbReference>
<sequence>MRDQEQPSYIIIKIMIVLLFLGCVISGILSLFPTKQTGLNAQVASAERHIHQRQFQRVFFRKPEFIHEDHQEPKVSHKLFKGIHSIDFTFAVLPDTQYYSRSHPDIFKRMNRWFVDNRDALQLRYIFHLGDIVNNHDQPYQWKAADKAMRILDDAMLPYGIITGNHDVGFQKNYRPFYHYFGEERYLWNPWYGGDYENNKGHFDLINSDGQKYIMLGMGWGIGGQEIAWMNHVLHDYRKRIAILFVHDYLGSYGKRTVQGQMLFEKIVKPNRNVRLVMNGHSYGAARRVDKIDDNLDGKPDRQVTQILSDYQSVKGGQGYIRVMGFDLSHDKVYVRTFSPQVNRTHAFKKNKDNFTFSLDLDQEPKKKAGQNRTKDQDEPKRIKTEPKHEKTGPSKTEVEPKKSK</sequence>
<feature type="compositionally biased region" description="Basic and acidic residues" evidence="1">
    <location>
        <begin position="363"/>
        <end position="405"/>
    </location>
</feature>
<proteinExistence type="predicted"/>
<accession>A0ABW1WER3</accession>
<dbReference type="InterPro" id="IPR051918">
    <property type="entry name" value="STPP_CPPED1"/>
</dbReference>
<dbReference type="PANTHER" id="PTHR43143:SF5">
    <property type="entry name" value="SECRETED PROTEIN"/>
    <property type="match status" value="1"/>
</dbReference>
<gene>
    <name evidence="4" type="ORF">ACFP7A_04170</name>
</gene>
<evidence type="ECO:0000256" key="1">
    <source>
        <dbReference type="SAM" id="MobiDB-lite"/>
    </source>
</evidence>
<evidence type="ECO:0000313" key="4">
    <source>
        <dbReference type="EMBL" id="MFC6385788.1"/>
    </source>
</evidence>
<reference evidence="5" key="1">
    <citation type="journal article" date="2019" name="Int. J. Syst. Evol. Microbiol.">
        <title>The Global Catalogue of Microorganisms (GCM) 10K type strain sequencing project: providing services to taxonomists for standard genome sequencing and annotation.</title>
        <authorList>
            <consortium name="The Broad Institute Genomics Platform"/>
            <consortium name="The Broad Institute Genome Sequencing Center for Infectious Disease"/>
            <person name="Wu L."/>
            <person name="Ma J."/>
        </authorList>
    </citation>
    <scope>NUCLEOTIDE SEQUENCE [LARGE SCALE GENOMIC DNA]</scope>
    <source>
        <strain evidence="5">CCUG 42001</strain>
    </source>
</reference>
<dbReference type="Gene3D" id="3.60.21.10">
    <property type="match status" value="1"/>
</dbReference>
<feature type="transmembrane region" description="Helical" evidence="2">
    <location>
        <begin position="12"/>
        <end position="32"/>
    </location>
</feature>
<keyword evidence="2" id="KW-0812">Transmembrane</keyword>
<dbReference type="InterPro" id="IPR004843">
    <property type="entry name" value="Calcineurin-like_PHP"/>
</dbReference>
<feature type="region of interest" description="Disordered" evidence="1">
    <location>
        <begin position="360"/>
        <end position="405"/>
    </location>
</feature>
<organism evidence="4 5">
    <name type="scientific">Sporolactobacillus kofuensis</name>
    <dbReference type="NCBI Taxonomy" id="269672"/>
    <lineage>
        <taxon>Bacteria</taxon>
        <taxon>Bacillati</taxon>
        <taxon>Bacillota</taxon>
        <taxon>Bacilli</taxon>
        <taxon>Bacillales</taxon>
        <taxon>Sporolactobacillaceae</taxon>
        <taxon>Sporolactobacillus</taxon>
    </lineage>
</organism>
<dbReference type="SUPFAM" id="SSF56300">
    <property type="entry name" value="Metallo-dependent phosphatases"/>
    <property type="match status" value="1"/>
</dbReference>
<name>A0ABW1WER3_9BACL</name>
<dbReference type="Pfam" id="PF00149">
    <property type="entry name" value="Metallophos"/>
    <property type="match status" value="1"/>
</dbReference>
<keyword evidence="2" id="KW-1133">Transmembrane helix</keyword>
<keyword evidence="2" id="KW-0472">Membrane</keyword>
<protein>
    <submittedName>
        <fullName evidence="4">Metallophosphoesterase</fullName>
    </submittedName>
</protein>
<evidence type="ECO:0000313" key="5">
    <source>
        <dbReference type="Proteomes" id="UP001596267"/>
    </source>
</evidence>
<comment type="caution">
    <text evidence="4">The sequence shown here is derived from an EMBL/GenBank/DDBJ whole genome shotgun (WGS) entry which is preliminary data.</text>
</comment>
<dbReference type="InterPro" id="IPR029052">
    <property type="entry name" value="Metallo-depent_PP-like"/>
</dbReference>
<dbReference type="EMBL" id="JBHSTQ010000003">
    <property type="protein sequence ID" value="MFC6385788.1"/>
    <property type="molecule type" value="Genomic_DNA"/>
</dbReference>
<feature type="domain" description="Calcineurin-like phosphoesterase" evidence="3">
    <location>
        <begin position="89"/>
        <end position="282"/>
    </location>
</feature>
<keyword evidence="5" id="KW-1185">Reference proteome</keyword>
<evidence type="ECO:0000256" key="2">
    <source>
        <dbReference type="SAM" id="Phobius"/>
    </source>
</evidence>
<evidence type="ECO:0000259" key="3">
    <source>
        <dbReference type="Pfam" id="PF00149"/>
    </source>
</evidence>
<dbReference type="Proteomes" id="UP001596267">
    <property type="component" value="Unassembled WGS sequence"/>
</dbReference>